<dbReference type="PANTHER" id="PTHR31956">
    <property type="entry name" value="NON-SPECIFIC PHOSPHOLIPASE C4-RELATED"/>
    <property type="match status" value="1"/>
</dbReference>
<feature type="chain" id="PRO_5031292569" description="Phosphoesterase" evidence="2">
    <location>
        <begin position="18"/>
        <end position="509"/>
    </location>
</feature>
<dbReference type="InterPro" id="IPR007312">
    <property type="entry name" value="Phosphoesterase"/>
</dbReference>
<sequence>MWRLKLFCLLCTEFVLGDKIEHVIALIMENRPYDHFFGFGNFPEADGLKGNESNPVDPYDSSKGNISVLDGNASYVCSSGPSQAFSVFCADFFGPENNVSCAGPDYPESQPRNGWVYENTAEAMYPFWPAQIPVKMALASEFALMDRYYASFPGPSTPNHLFIQSGTSAGCTTTGATYHCNGSSFPQKTIYQALEEKNYTWKYYYNDTAWNTFLEWFDTPNGAAGVVDYNHFYAAAESGDLPNFAFILPRQGTNQTTGEGSNDDHPCHAVNLGERLLKDTYEALRASPAWNKTLFIVTYDDAGGFYDHVELVTHGVPKPDNEPSSCPDNTSFTYIGPRLPTMLASPWIPKGTIVHDPQGTVGTPARPFNTSKFEHSSILKTIEHIFGLEPLTKRDAWAASLLPILSLDEPRTDTPLHLPEAPSNTEYTGPATHGCFSDHELTRRHQRRIRHLAKHVDGLSEEQINFLLKSELSEPADAEAWINKKTQQAKQRALSSSAFSHHHQDTIEL</sequence>
<reference evidence="3" key="1">
    <citation type="submission" date="2021-01" db="EMBL/GenBank/DDBJ databases">
        <authorList>
            <person name="Corre E."/>
            <person name="Pelletier E."/>
            <person name="Niang G."/>
            <person name="Scheremetjew M."/>
            <person name="Finn R."/>
            <person name="Kale V."/>
            <person name="Holt S."/>
            <person name="Cochrane G."/>
            <person name="Meng A."/>
            <person name="Brown T."/>
            <person name="Cohen L."/>
        </authorList>
    </citation>
    <scope>NUCLEOTIDE SEQUENCE</scope>
    <source>
        <strain evidence="3">CCMP1510</strain>
    </source>
</reference>
<keyword evidence="1" id="KW-0378">Hydrolase</keyword>
<dbReference type="AlphaFoldDB" id="A0A7S3NNV7"/>
<evidence type="ECO:0000256" key="1">
    <source>
        <dbReference type="ARBA" id="ARBA00022801"/>
    </source>
</evidence>
<dbReference type="EMBL" id="HBIJ01020211">
    <property type="protein sequence ID" value="CAE0372444.1"/>
    <property type="molecule type" value="Transcribed_RNA"/>
</dbReference>
<evidence type="ECO:0008006" key="4">
    <source>
        <dbReference type="Google" id="ProtNLM"/>
    </source>
</evidence>
<protein>
    <recommendedName>
        <fullName evidence="4">Phosphoesterase</fullName>
    </recommendedName>
</protein>
<dbReference type="GO" id="GO:0042578">
    <property type="term" value="F:phosphoric ester hydrolase activity"/>
    <property type="evidence" value="ECO:0007669"/>
    <property type="project" value="UniProtKB-ARBA"/>
</dbReference>
<dbReference type="PANTHER" id="PTHR31956:SF1">
    <property type="entry name" value="NON-SPECIFIC PHOSPHOLIPASE C1"/>
    <property type="match status" value="1"/>
</dbReference>
<proteinExistence type="predicted"/>
<dbReference type="GO" id="GO:0009395">
    <property type="term" value="P:phospholipid catabolic process"/>
    <property type="evidence" value="ECO:0007669"/>
    <property type="project" value="TreeGrafter"/>
</dbReference>
<evidence type="ECO:0000313" key="3">
    <source>
        <dbReference type="EMBL" id="CAE0372444.1"/>
    </source>
</evidence>
<dbReference type="InterPro" id="IPR017850">
    <property type="entry name" value="Alkaline_phosphatase_core_sf"/>
</dbReference>
<feature type="signal peptide" evidence="2">
    <location>
        <begin position="1"/>
        <end position="17"/>
    </location>
</feature>
<evidence type="ECO:0000256" key="2">
    <source>
        <dbReference type="SAM" id="SignalP"/>
    </source>
</evidence>
<accession>A0A7S3NNV7</accession>
<organism evidence="3">
    <name type="scientific">Aureoumbra lagunensis</name>
    <dbReference type="NCBI Taxonomy" id="44058"/>
    <lineage>
        <taxon>Eukaryota</taxon>
        <taxon>Sar</taxon>
        <taxon>Stramenopiles</taxon>
        <taxon>Ochrophyta</taxon>
        <taxon>Pelagophyceae</taxon>
        <taxon>Pelagomonadales</taxon>
        <taxon>Aureoumbra</taxon>
    </lineage>
</organism>
<name>A0A7S3NNV7_9STRA</name>
<dbReference type="Pfam" id="PF04185">
    <property type="entry name" value="Phosphoesterase"/>
    <property type="match status" value="1"/>
</dbReference>
<gene>
    <name evidence="3" type="ORF">ALAG00032_LOCUS13228</name>
</gene>
<keyword evidence="2" id="KW-0732">Signal</keyword>
<dbReference type="Gene3D" id="3.40.720.10">
    <property type="entry name" value="Alkaline Phosphatase, subunit A"/>
    <property type="match status" value="2"/>
</dbReference>